<evidence type="ECO:0000313" key="9">
    <source>
        <dbReference type="EMBL" id="KAJ6221421.1"/>
    </source>
</evidence>
<comment type="function">
    <text evidence="7">Acts on tyrosine phosphorylated proteins, low-MW aryl phosphates and natural and synthetic acyl phosphates.</text>
</comment>
<dbReference type="InterPro" id="IPR017867">
    <property type="entry name" value="Tyr_phospatase_low_mol_wt"/>
</dbReference>
<dbReference type="GO" id="GO:0003993">
    <property type="term" value="F:acid phosphatase activity"/>
    <property type="evidence" value="ECO:0007669"/>
    <property type="project" value="UniProtKB-UniRule"/>
</dbReference>
<feature type="domain" description="Phosphotyrosine protein phosphatase I" evidence="8">
    <location>
        <begin position="6"/>
        <end position="154"/>
    </location>
</feature>
<proteinExistence type="inferred from homology"/>
<evidence type="ECO:0000259" key="8">
    <source>
        <dbReference type="SMART" id="SM00226"/>
    </source>
</evidence>
<dbReference type="SUPFAM" id="SSF52788">
    <property type="entry name" value="Phosphotyrosine protein phosphatases I"/>
    <property type="match status" value="1"/>
</dbReference>
<dbReference type="PANTHER" id="PTHR11717">
    <property type="entry name" value="LOW MOLECULAR WEIGHT PROTEIN TYROSINE PHOSPHATASE"/>
    <property type="match status" value="1"/>
</dbReference>
<dbReference type="Gene3D" id="3.40.50.2300">
    <property type="match status" value="1"/>
</dbReference>
<comment type="caution">
    <text evidence="9">The sequence shown here is derived from an EMBL/GenBank/DDBJ whole genome shotgun (WGS) entry which is preliminary data.</text>
</comment>
<dbReference type="Proteomes" id="UP001142055">
    <property type="component" value="Chromosome 2"/>
</dbReference>
<dbReference type="GO" id="GO:0005737">
    <property type="term" value="C:cytoplasm"/>
    <property type="evidence" value="ECO:0007669"/>
    <property type="project" value="UniProtKB-SubCell"/>
</dbReference>
<dbReference type="EC" id="3.1.3.2" evidence="7"/>
<dbReference type="PANTHER" id="PTHR11717:SF7">
    <property type="entry name" value="LOW MOLECULAR WEIGHT PHOSPHOTYROSINE PROTEIN PHOSPHATASE"/>
    <property type="match status" value="1"/>
</dbReference>
<dbReference type="InterPro" id="IPR050438">
    <property type="entry name" value="LMW_PTPase"/>
</dbReference>
<keyword evidence="3 7" id="KW-0963">Cytoplasm</keyword>
<name>A0A9Q0RP63_BLOTA</name>
<evidence type="ECO:0000256" key="5">
    <source>
        <dbReference type="ARBA" id="ARBA00022912"/>
    </source>
</evidence>
<comment type="catalytic activity">
    <reaction evidence="7">
        <text>a phosphate monoester + H2O = an alcohol + phosphate</text>
        <dbReference type="Rhea" id="RHEA:15017"/>
        <dbReference type="ChEBI" id="CHEBI:15377"/>
        <dbReference type="ChEBI" id="CHEBI:30879"/>
        <dbReference type="ChEBI" id="CHEBI:43474"/>
        <dbReference type="ChEBI" id="CHEBI:67140"/>
        <dbReference type="EC" id="3.1.3.2"/>
    </reaction>
</comment>
<gene>
    <name evidence="9" type="ORF">RDWZM_007233</name>
</gene>
<evidence type="ECO:0000256" key="1">
    <source>
        <dbReference type="ARBA" id="ARBA00004496"/>
    </source>
</evidence>
<keyword evidence="4 7" id="KW-0378">Hydrolase</keyword>
<dbReference type="InterPro" id="IPR002115">
    <property type="entry name" value="Tyr_Pase_low_mol_wt_mml"/>
</dbReference>
<evidence type="ECO:0000256" key="2">
    <source>
        <dbReference type="ARBA" id="ARBA00011063"/>
    </source>
</evidence>
<sequence length="157" mass="18068">MTDKKRGVLFVCLGNICRSPIAEAVFQHLIEQRNLTDKWFCDSAATAGYHVHSSPEMRARNVLKRHSIETKHRARLLSSEDFTKFEYIFGMDKCNIDDINSMKPKNAAAKVELLGSYDPNGEFIIEDPYYQSGEKAFEKNYEQCLRSCSAFLDRMNL</sequence>
<keyword evidence="5 7" id="KW-0904">Protein phosphatase</keyword>
<evidence type="ECO:0000256" key="4">
    <source>
        <dbReference type="ARBA" id="ARBA00022801"/>
    </source>
</evidence>
<evidence type="ECO:0000256" key="6">
    <source>
        <dbReference type="PIRSR" id="PIRSR617867-1"/>
    </source>
</evidence>
<dbReference type="EMBL" id="JAPWDV010000002">
    <property type="protein sequence ID" value="KAJ6221421.1"/>
    <property type="molecule type" value="Genomic_DNA"/>
</dbReference>
<comment type="similarity">
    <text evidence="2 7">Belongs to the low molecular weight phosphotyrosine protein phosphatase family.</text>
</comment>
<evidence type="ECO:0000313" key="10">
    <source>
        <dbReference type="Proteomes" id="UP001142055"/>
    </source>
</evidence>
<feature type="active site" evidence="6">
    <location>
        <position position="18"/>
    </location>
</feature>
<organism evidence="9 10">
    <name type="scientific">Blomia tropicalis</name>
    <name type="common">Mite</name>
    <dbReference type="NCBI Taxonomy" id="40697"/>
    <lineage>
        <taxon>Eukaryota</taxon>
        <taxon>Metazoa</taxon>
        <taxon>Ecdysozoa</taxon>
        <taxon>Arthropoda</taxon>
        <taxon>Chelicerata</taxon>
        <taxon>Arachnida</taxon>
        <taxon>Acari</taxon>
        <taxon>Acariformes</taxon>
        <taxon>Sarcoptiformes</taxon>
        <taxon>Astigmata</taxon>
        <taxon>Glycyphagoidea</taxon>
        <taxon>Echimyopodidae</taxon>
        <taxon>Blomia</taxon>
    </lineage>
</organism>
<dbReference type="SMART" id="SM00226">
    <property type="entry name" value="LMWPc"/>
    <property type="match status" value="1"/>
</dbReference>
<dbReference type="OMA" id="VCHGNIC"/>
<dbReference type="GO" id="GO:0004726">
    <property type="term" value="F:non-membrane spanning protein tyrosine phosphatase activity"/>
    <property type="evidence" value="ECO:0007669"/>
    <property type="project" value="InterPro"/>
</dbReference>
<dbReference type="PRINTS" id="PR00720">
    <property type="entry name" value="MAMMALPTPASE"/>
</dbReference>
<dbReference type="CDD" id="cd16343">
    <property type="entry name" value="LMWPTP"/>
    <property type="match status" value="1"/>
</dbReference>
<dbReference type="AlphaFoldDB" id="A0A9Q0RP63"/>
<dbReference type="FunFam" id="3.40.50.2300:FF:000105">
    <property type="entry name" value="Low molecular weight phosphotyrosine protein"/>
    <property type="match status" value="1"/>
</dbReference>
<comment type="subcellular location">
    <subcellularLocation>
        <location evidence="1 7">Cytoplasm</location>
    </subcellularLocation>
</comment>
<dbReference type="PRINTS" id="PR00719">
    <property type="entry name" value="LMWPTPASE"/>
</dbReference>
<comment type="catalytic activity">
    <reaction evidence="7">
        <text>O-phospho-L-tyrosyl-[protein] + H2O = L-tyrosyl-[protein] + phosphate</text>
        <dbReference type="Rhea" id="RHEA:10684"/>
        <dbReference type="Rhea" id="RHEA-COMP:10136"/>
        <dbReference type="Rhea" id="RHEA-COMP:20101"/>
        <dbReference type="ChEBI" id="CHEBI:15377"/>
        <dbReference type="ChEBI" id="CHEBI:43474"/>
        <dbReference type="ChEBI" id="CHEBI:46858"/>
        <dbReference type="ChEBI" id="CHEBI:61978"/>
        <dbReference type="EC" id="3.1.3.48"/>
    </reaction>
</comment>
<dbReference type="InterPro" id="IPR023485">
    <property type="entry name" value="Ptyr_pPase"/>
</dbReference>
<reference evidence="9" key="1">
    <citation type="submission" date="2022-12" db="EMBL/GenBank/DDBJ databases">
        <title>Genome assemblies of Blomia tropicalis.</title>
        <authorList>
            <person name="Cui Y."/>
        </authorList>
    </citation>
    <scope>NUCLEOTIDE SEQUENCE</scope>
    <source>
        <tissue evidence="9">Adult mites</tissue>
    </source>
</reference>
<feature type="active site" description="Nucleophile" evidence="6">
    <location>
        <position position="12"/>
    </location>
</feature>
<dbReference type="InterPro" id="IPR036196">
    <property type="entry name" value="Ptyr_pPase_sf"/>
</dbReference>
<protein>
    <recommendedName>
        <fullName evidence="7">Low molecular weight phosphotyrosine protein phosphatase</fullName>
        <shortName evidence="7">LMW-PTP</shortName>
        <shortName evidence="7">LMW-PTPase</shortName>
        <ecNumber evidence="7">3.1.3.2</ecNumber>
        <ecNumber evidence="7">3.1.3.48</ecNumber>
    </recommendedName>
    <alternativeName>
        <fullName evidence="7">Low molecular weight cytosolic acid phosphatase</fullName>
    </alternativeName>
</protein>
<dbReference type="EC" id="3.1.3.48" evidence="7"/>
<evidence type="ECO:0000256" key="7">
    <source>
        <dbReference type="RuleBase" id="RU368115"/>
    </source>
</evidence>
<dbReference type="Pfam" id="PF01451">
    <property type="entry name" value="LMWPc"/>
    <property type="match status" value="1"/>
</dbReference>
<keyword evidence="10" id="KW-1185">Reference proteome</keyword>
<accession>A0A9Q0RP63</accession>
<feature type="active site" description="Proton donor" evidence="6">
    <location>
        <position position="127"/>
    </location>
</feature>
<evidence type="ECO:0000256" key="3">
    <source>
        <dbReference type="ARBA" id="ARBA00022490"/>
    </source>
</evidence>